<name>A0AAW0EG75_9AGAR</name>
<dbReference type="Pfam" id="PF05049">
    <property type="entry name" value="IIGP"/>
    <property type="match status" value="1"/>
</dbReference>
<dbReference type="GO" id="GO:0016020">
    <property type="term" value="C:membrane"/>
    <property type="evidence" value="ECO:0007669"/>
    <property type="project" value="InterPro"/>
</dbReference>
<protein>
    <submittedName>
        <fullName evidence="3">P-loop containing nucleoside triphosphate hydrolase</fullName>
    </submittedName>
</protein>
<dbReference type="InterPro" id="IPR030385">
    <property type="entry name" value="G_IRG_dom"/>
</dbReference>
<comment type="caution">
    <text evidence="3">The sequence shown here is derived from an EMBL/GenBank/DDBJ whole genome shotgun (WGS) entry which is preliminary data.</text>
</comment>
<dbReference type="GO" id="GO:0005525">
    <property type="term" value="F:GTP binding"/>
    <property type="evidence" value="ECO:0007669"/>
    <property type="project" value="InterPro"/>
</dbReference>
<dbReference type="PANTHER" id="PTHR14143">
    <property type="entry name" value="INTERFERON-INDUCIBLE GTPASE FAMILY MEMBER"/>
    <property type="match status" value="1"/>
</dbReference>
<dbReference type="InterPro" id="IPR027417">
    <property type="entry name" value="P-loop_NTPase"/>
</dbReference>
<evidence type="ECO:0000256" key="1">
    <source>
        <dbReference type="ARBA" id="ARBA00005429"/>
    </source>
</evidence>
<dbReference type="AlphaFoldDB" id="A0AAW0EG75"/>
<organism evidence="3 4">
    <name type="scientific">Favolaschia claudopus</name>
    <dbReference type="NCBI Taxonomy" id="2862362"/>
    <lineage>
        <taxon>Eukaryota</taxon>
        <taxon>Fungi</taxon>
        <taxon>Dikarya</taxon>
        <taxon>Basidiomycota</taxon>
        <taxon>Agaricomycotina</taxon>
        <taxon>Agaricomycetes</taxon>
        <taxon>Agaricomycetidae</taxon>
        <taxon>Agaricales</taxon>
        <taxon>Marasmiineae</taxon>
        <taxon>Mycenaceae</taxon>
        <taxon>Favolaschia</taxon>
    </lineage>
</organism>
<evidence type="ECO:0000313" key="4">
    <source>
        <dbReference type="Proteomes" id="UP001362999"/>
    </source>
</evidence>
<comment type="similarity">
    <text evidence="1">Belongs to the TRAFAC class dynamin-like GTPase superfamily. IRG family.</text>
</comment>
<gene>
    <name evidence="3" type="ORF">R3P38DRAFT_2597515</name>
</gene>
<accession>A0AAW0EG75</accession>
<dbReference type="Proteomes" id="UP001362999">
    <property type="component" value="Unassembled WGS sequence"/>
</dbReference>
<dbReference type="EMBL" id="JAWWNJ010000002">
    <property type="protein sequence ID" value="KAK7062428.1"/>
    <property type="molecule type" value="Genomic_DNA"/>
</dbReference>
<keyword evidence="3" id="KW-0378">Hydrolase</keyword>
<proteinExistence type="inferred from homology"/>
<keyword evidence="4" id="KW-1185">Reference proteome</keyword>
<sequence length="276" mass="30855">MEEAEETKAELEHQLREGIQPVLMPTDAELEDTKRKIGYQEGVYHCAIAGDAGSGKSSLANVLRGLRNGQAGAAATGITETTLKVARLPDPNPQRPFVWYDIPGPGTLKVQDWLYFHKQGLYVFDAIVVLIDNRVTTTDIAILRNARRFEIPCYIVRSKADVHVRNIMRERGYESDDEEYAVEDREKLEEQARDFFVRETRQNVQQNLRNVGLPPQRVYIVSNSKMLSAMKGNAPLADSKKAKKFIDEYDFLLGVLRDADGKRGSGAAASGPSRSA</sequence>
<evidence type="ECO:0000259" key="2">
    <source>
        <dbReference type="PROSITE" id="PS51716"/>
    </source>
</evidence>
<dbReference type="Gene3D" id="3.40.50.300">
    <property type="entry name" value="P-loop containing nucleotide triphosphate hydrolases"/>
    <property type="match status" value="1"/>
</dbReference>
<dbReference type="InterPro" id="IPR007743">
    <property type="entry name" value="Immunity-related_GTPase-like"/>
</dbReference>
<dbReference type="GO" id="GO:0016787">
    <property type="term" value="F:hydrolase activity"/>
    <property type="evidence" value="ECO:0007669"/>
    <property type="project" value="UniProtKB-KW"/>
</dbReference>
<feature type="domain" description="IRG-type G" evidence="2">
    <location>
        <begin position="42"/>
        <end position="244"/>
    </location>
</feature>
<evidence type="ECO:0000313" key="3">
    <source>
        <dbReference type="EMBL" id="KAK7062428.1"/>
    </source>
</evidence>
<dbReference type="SUPFAM" id="SSF52540">
    <property type="entry name" value="P-loop containing nucleoside triphosphate hydrolases"/>
    <property type="match status" value="1"/>
</dbReference>
<reference evidence="3 4" key="1">
    <citation type="journal article" date="2024" name="J Genomics">
        <title>Draft genome sequencing and assembly of Favolaschia claudopus CIRM-BRFM 2984 isolated from oak limbs.</title>
        <authorList>
            <person name="Navarro D."/>
            <person name="Drula E."/>
            <person name="Chaduli D."/>
            <person name="Cazenave R."/>
            <person name="Ahrendt S."/>
            <person name="Wang J."/>
            <person name="Lipzen A."/>
            <person name="Daum C."/>
            <person name="Barry K."/>
            <person name="Grigoriev I.V."/>
            <person name="Favel A."/>
            <person name="Rosso M.N."/>
            <person name="Martin F."/>
        </authorList>
    </citation>
    <scope>NUCLEOTIDE SEQUENCE [LARGE SCALE GENOMIC DNA]</scope>
    <source>
        <strain evidence="3 4">CIRM-BRFM 2984</strain>
    </source>
</reference>
<dbReference type="PANTHER" id="PTHR14143:SF1">
    <property type="entry name" value="IRG-TYPE G DOMAIN-CONTAINING PROTEIN"/>
    <property type="match status" value="1"/>
</dbReference>
<dbReference type="PROSITE" id="PS51716">
    <property type="entry name" value="G_IRG"/>
    <property type="match status" value="1"/>
</dbReference>